<organism evidence="2 3">
    <name type="scientific">Shewanella halifaxensis (strain HAW-EB4)</name>
    <dbReference type="NCBI Taxonomy" id="458817"/>
    <lineage>
        <taxon>Bacteria</taxon>
        <taxon>Pseudomonadati</taxon>
        <taxon>Pseudomonadota</taxon>
        <taxon>Gammaproteobacteria</taxon>
        <taxon>Alteromonadales</taxon>
        <taxon>Shewanellaceae</taxon>
        <taxon>Shewanella</taxon>
    </lineage>
</organism>
<feature type="transmembrane region" description="Helical" evidence="1">
    <location>
        <begin position="30"/>
        <end position="48"/>
    </location>
</feature>
<evidence type="ECO:0000313" key="2">
    <source>
        <dbReference type="EMBL" id="ABZ78540.1"/>
    </source>
</evidence>
<proteinExistence type="predicted"/>
<evidence type="ECO:0000313" key="3">
    <source>
        <dbReference type="Proteomes" id="UP000001317"/>
    </source>
</evidence>
<dbReference type="STRING" id="458817.Shal_4000"/>
<gene>
    <name evidence="2" type="ordered locus">Shal_4000</name>
</gene>
<dbReference type="SUPFAM" id="SSF57716">
    <property type="entry name" value="Glucocorticoid receptor-like (DNA-binding domain)"/>
    <property type="match status" value="1"/>
</dbReference>
<dbReference type="KEGG" id="shl:Shal_4000"/>
<keyword evidence="1" id="KW-0812">Transmembrane</keyword>
<dbReference type="eggNOG" id="ENOG50348W9">
    <property type="taxonomic scope" value="Bacteria"/>
</dbReference>
<keyword evidence="3" id="KW-1185">Reference proteome</keyword>
<dbReference type="OrthoDB" id="5878815at2"/>
<keyword evidence="1" id="KW-0472">Membrane</keyword>
<dbReference type="HOGENOM" id="CLU_2525694_0_0_6"/>
<dbReference type="EMBL" id="CP000931">
    <property type="protein sequence ID" value="ABZ78540.1"/>
    <property type="molecule type" value="Genomic_DNA"/>
</dbReference>
<sequence length="84" mass="9446">MNNVLFWLSFYLLMLAVSIAIGYCKGNMVAGALLGYVLGPVGVILMLLSKNRKMLPCPECGDRIHRHTYICPHCQQKVLNRLQP</sequence>
<dbReference type="Proteomes" id="UP000001317">
    <property type="component" value="Chromosome"/>
</dbReference>
<reference evidence="2" key="1">
    <citation type="submission" date="2008-01" db="EMBL/GenBank/DDBJ databases">
        <title>Complete sequence of Shewanella halifaxensis HAW-EB4.</title>
        <authorList>
            <consortium name="US DOE Joint Genome Institute"/>
            <person name="Copeland A."/>
            <person name="Lucas S."/>
            <person name="Lapidus A."/>
            <person name="Glavina del Rio T."/>
            <person name="Dalin E."/>
            <person name="Tice H."/>
            <person name="Bruce D."/>
            <person name="Goodwin L."/>
            <person name="Pitluck S."/>
            <person name="Sims D."/>
            <person name="Brettin T."/>
            <person name="Detter J.C."/>
            <person name="Han C."/>
            <person name="Kuske C.R."/>
            <person name="Schmutz J."/>
            <person name="Larimer F."/>
            <person name="Land M."/>
            <person name="Hauser L."/>
            <person name="Kyrpides N."/>
            <person name="Kim E."/>
            <person name="Zhao J.-S."/>
            <person name="Richardson P."/>
        </authorList>
    </citation>
    <scope>NUCLEOTIDE SEQUENCE [LARGE SCALE GENOMIC DNA]</scope>
    <source>
        <strain evidence="2">HAW-EB4</strain>
    </source>
</reference>
<accession>B0TKF4</accession>
<keyword evidence="1" id="KW-1133">Transmembrane helix</keyword>
<protein>
    <submittedName>
        <fullName evidence="2">Uncharacterized protein</fullName>
    </submittedName>
</protein>
<dbReference type="AlphaFoldDB" id="B0TKF4"/>
<dbReference type="RefSeq" id="WP_012279057.1">
    <property type="nucleotide sequence ID" value="NC_010334.1"/>
</dbReference>
<evidence type="ECO:0000256" key="1">
    <source>
        <dbReference type="SAM" id="Phobius"/>
    </source>
</evidence>
<name>B0TKF4_SHEHH</name>